<feature type="region of interest" description="Disordered" evidence="1">
    <location>
        <begin position="60"/>
        <end position="84"/>
    </location>
</feature>
<proteinExistence type="predicted"/>
<sequence length="84" mass="9616">MPFLIIVLIGMFVSFEKQETSQKPRYAKIAGNKIHDLQKLRKQRQESVRPRKTEIVQMTPKKTVPTAKKAPVKKKSKKVAKKAG</sequence>
<reference evidence="3" key="1">
    <citation type="submission" date="2012-11" db="EMBL/GenBank/DDBJ databases">
        <authorList>
            <person name="Lucero-Rivera Y.E."/>
            <person name="Tovar-Ramirez D."/>
        </authorList>
    </citation>
    <scope>NUCLEOTIDE SEQUENCE [LARGE SCALE GENOMIC DNA]</scope>
    <source>
        <strain evidence="3">Araruama</strain>
    </source>
</reference>
<evidence type="ECO:0000256" key="1">
    <source>
        <dbReference type="SAM" id="MobiDB-lite"/>
    </source>
</evidence>
<protein>
    <submittedName>
        <fullName evidence="2">Uncharacterized protein</fullName>
    </submittedName>
</protein>
<name>A0A1V1P5R9_9BACT</name>
<evidence type="ECO:0000313" key="2">
    <source>
        <dbReference type="EMBL" id="ETR70085.1"/>
    </source>
</evidence>
<dbReference type="EMBL" id="ATBP01000492">
    <property type="protein sequence ID" value="ETR70085.1"/>
    <property type="molecule type" value="Genomic_DNA"/>
</dbReference>
<comment type="caution">
    <text evidence="2">The sequence shown here is derived from an EMBL/GenBank/DDBJ whole genome shotgun (WGS) entry which is preliminary data.</text>
</comment>
<organism evidence="2 3">
    <name type="scientific">Candidatus Magnetoglobus multicellularis str. Araruama</name>
    <dbReference type="NCBI Taxonomy" id="890399"/>
    <lineage>
        <taxon>Bacteria</taxon>
        <taxon>Pseudomonadati</taxon>
        <taxon>Thermodesulfobacteriota</taxon>
        <taxon>Desulfobacteria</taxon>
        <taxon>Desulfobacterales</taxon>
        <taxon>Desulfobacteraceae</taxon>
        <taxon>Candidatus Magnetoglobus</taxon>
    </lineage>
</organism>
<dbReference type="Proteomes" id="UP000189670">
    <property type="component" value="Unassembled WGS sequence"/>
</dbReference>
<dbReference type="AlphaFoldDB" id="A0A1V1P5R9"/>
<feature type="compositionally biased region" description="Basic residues" evidence="1">
    <location>
        <begin position="70"/>
        <end position="84"/>
    </location>
</feature>
<accession>A0A1V1P5R9</accession>
<gene>
    <name evidence="2" type="ORF">OMM_09082</name>
</gene>
<evidence type="ECO:0000313" key="3">
    <source>
        <dbReference type="Proteomes" id="UP000189670"/>
    </source>
</evidence>
<feature type="compositionally biased region" description="Low complexity" evidence="1">
    <location>
        <begin position="60"/>
        <end position="69"/>
    </location>
</feature>